<accession>A0ACC6C7A8</accession>
<gene>
    <name evidence="1" type="ORF">NYO99_04865</name>
</gene>
<evidence type="ECO:0000313" key="1">
    <source>
        <dbReference type="EMBL" id="MCY4744296.1"/>
    </source>
</evidence>
<protein>
    <submittedName>
        <fullName evidence="1">Prepilin-type N-terminal cleavage/methylation domain-containing protein</fullName>
    </submittedName>
</protein>
<name>A0ACC6C7A8_9BURK</name>
<comment type="caution">
    <text evidence="1">The sequence shown here is derived from an EMBL/GenBank/DDBJ whole genome shotgun (WGS) entry which is preliminary data.</text>
</comment>
<proteinExistence type="predicted"/>
<keyword evidence="2" id="KW-1185">Reference proteome</keyword>
<reference evidence="1" key="1">
    <citation type="submission" date="2022-08" db="EMBL/GenBank/DDBJ databases">
        <title>Genome sequencing of Pelomonas sp. UHG3.</title>
        <authorList>
            <person name="So Y."/>
        </authorList>
    </citation>
    <scope>NUCLEOTIDE SEQUENCE</scope>
    <source>
        <strain evidence="1">UHG3</strain>
    </source>
</reference>
<evidence type="ECO:0000313" key="2">
    <source>
        <dbReference type="Proteomes" id="UP001076464"/>
    </source>
</evidence>
<dbReference type="EMBL" id="JAPPUY010000001">
    <property type="protein sequence ID" value="MCY4744296.1"/>
    <property type="molecule type" value="Genomic_DNA"/>
</dbReference>
<dbReference type="Proteomes" id="UP001076464">
    <property type="component" value="Unassembled WGS sequence"/>
</dbReference>
<sequence>MNPHATRRSCGFTLVELMVAVVVAGILAAVAYPAFTSMVARGRRADAIAALTSVMQAQERYRSNRTLYASSFGSEGLGMEATLAAAHKYYEVTMEGLGEPAYSTGYVLTATPRTNSPQAYDKDCQVLKLKLDGSVYSYASENLAGDDTTAQNCWRH</sequence>
<organism evidence="1 2">
    <name type="scientific">Roseateles hydrophilus</name>
    <dbReference type="NCBI Taxonomy" id="2975054"/>
    <lineage>
        <taxon>Bacteria</taxon>
        <taxon>Pseudomonadati</taxon>
        <taxon>Pseudomonadota</taxon>
        <taxon>Betaproteobacteria</taxon>
        <taxon>Burkholderiales</taxon>
        <taxon>Sphaerotilaceae</taxon>
        <taxon>Roseateles</taxon>
    </lineage>
</organism>